<dbReference type="Proteomes" id="UP000001918">
    <property type="component" value="Chromosome"/>
</dbReference>
<dbReference type="HOGENOM" id="CLU_3277938_0_0_11"/>
<dbReference type="KEGG" id="tcu:Tcur_2513"/>
<evidence type="ECO:0000313" key="1">
    <source>
        <dbReference type="EMBL" id="ACY98074.1"/>
    </source>
</evidence>
<dbReference type="RefSeq" id="WP_012852858.1">
    <property type="nucleotide sequence ID" value="NC_013510.1"/>
</dbReference>
<protein>
    <submittedName>
        <fullName evidence="1">Uncharacterized protein</fullName>
    </submittedName>
</protein>
<name>D1A421_THECD</name>
<dbReference type="AlphaFoldDB" id="D1A421"/>
<keyword evidence="2" id="KW-1185">Reference proteome</keyword>
<evidence type="ECO:0000313" key="2">
    <source>
        <dbReference type="Proteomes" id="UP000001918"/>
    </source>
</evidence>
<proteinExistence type="predicted"/>
<dbReference type="EMBL" id="CP001738">
    <property type="protein sequence ID" value="ACY98074.1"/>
    <property type="molecule type" value="Genomic_DNA"/>
</dbReference>
<sequence>MTERVLRKQRWALSRGQVLEAAEQVLAREAFTGRHHGRSPS</sequence>
<gene>
    <name evidence="1" type="ordered locus">Tcur_2513</name>
</gene>
<organism evidence="1 2">
    <name type="scientific">Thermomonospora curvata (strain ATCC 19995 / DSM 43183 / JCM 3096 / KCTC 9072 / NBRC 15933 / NCIMB 10081 / Henssen B9)</name>
    <dbReference type="NCBI Taxonomy" id="471852"/>
    <lineage>
        <taxon>Bacteria</taxon>
        <taxon>Bacillati</taxon>
        <taxon>Actinomycetota</taxon>
        <taxon>Actinomycetes</taxon>
        <taxon>Streptosporangiales</taxon>
        <taxon>Thermomonosporaceae</taxon>
        <taxon>Thermomonospora</taxon>
    </lineage>
</organism>
<reference evidence="1 2" key="1">
    <citation type="journal article" date="2011" name="Stand. Genomic Sci.">
        <title>Complete genome sequence of Thermomonospora curvata type strain (B9).</title>
        <authorList>
            <person name="Chertkov O."/>
            <person name="Sikorski J."/>
            <person name="Nolan M."/>
            <person name="Lapidus A."/>
            <person name="Lucas S."/>
            <person name="Del Rio T.G."/>
            <person name="Tice H."/>
            <person name="Cheng J.F."/>
            <person name="Goodwin L."/>
            <person name="Pitluck S."/>
            <person name="Liolios K."/>
            <person name="Ivanova N."/>
            <person name="Mavromatis K."/>
            <person name="Mikhailova N."/>
            <person name="Ovchinnikova G."/>
            <person name="Pati A."/>
            <person name="Chen A."/>
            <person name="Palaniappan K."/>
            <person name="Djao O.D."/>
            <person name="Land M."/>
            <person name="Hauser L."/>
            <person name="Chang Y.J."/>
            <person name="Jeffries C.D."/>
            <person name="Brettin T."/>
            <person name="Han C."/>
            <person name="Detter J.C."/>
            <person name="Rohde M."/>
            <person name="Goker M."/>
            <person name="Woyke T."/>
            <person name="Bristow J."/>
            <person name="Eisen J.A."/>
            <person name="Markowitz V."/>
            <person name="Hugenholtz P."/>
            <person name="Klenk H.P."/>
            <person name="Kyrpides N.C."/>
        </authorList>
    </citation>
    <scope>NUCLEOTIDE SEQUENCE [LARGE SCALE GENOMIC DNA]</scope>
    <source>
        <strain evidence="2">ATCC 19995 / DSM 43183 / JCM 3096 / KCTC 9072 / NBRC 15933 / NCIMB 10081 / Henssen B9</strain>
    </source>
</reference>
<accession>D1A421</accession>